<dbReference type="InterPro" id="IPR005471">
    <property type="entry name" value="Tscrpt_reg_IclR_N"/>
</dbReference>
<dbReference type="SMART" id="SM00346">
    <property type="entry name" value="HTH_ICLR"/>
    <property type="match status" value="1"/>
</dbReference>
<reference evidence="6 7" key="1">
    <citation type="submission" date="2024-03" db="EMBL/GenBank/DDBJ databases">
        <title>Natural products discovery in diverse microorganisms through a two-stage MS feature dereplication strategy.</title>
        <authorList>
            <person name="Zhang R."/>
        </authorList>
    </citation>
    <scope>NUCLEOTIDE SEQUENCE [LARGE SCALE GENOMIC DNA]</scope>
    <source>
        <strain evidence="6 7">18930</strain>
    </source>
</reference>
<dbReference type="PROSITE" id="PS51078">
    <property type="entry name" value="ICLR_ED"/>
    <property type="match status" value="1"/>
</dbReference>
<dbReference type="Pfam" id="PF01614">
    <property type="entry name" value="IclR_C"/>
    <property type="match status" value="1"/>
</dbReference>
<evidence type="ECO:0000256" key="1">
    <source>
        <dbReference type="ARBA" id="ARBA00023015"/>
    </source>
</evidence>
<dbReference type="Pfam" id="PF09339">
    <property type="entry name" value="HTH_IclR"/>
    <property type="match status" value="1"/>
</dbReference>
<dbReference type="InterPro" id="IPR050707">
    <property type="entry name" value="HTH_MetabolicPath_Reg"/>
</dbReference>
<evidence type="ECO:0000256" key="2">
    <source>
        <dbReference type="ARBA" id="ARBA00023125"/>
    </source>
</evidence>
<protein>
    <submittedName>
        <fullName evidence="6">IclR family transcriptional regulator</fullName>
    </submittedName>
</protein>
<keyword evidence="2" id="KW-0238">DNA-binding</keyword>
<dbReference type="Proteomes" id="UP001432000">
    <property type="component" value="Chromosome"/>
</dbReference>
<dbReference type="PANTHER" id="PTHR30136:SF39">
    <property type="entry name" value="TRANSCRIPTIONAL REGULATORY PROTEIN"/>
    <property type="match status" value="1"/>
</dbReference>
<keyword evidence="3" id="KW-0804">Transcription</keyword>
<dbReference type="Gene3D" id="1.10.10.10">
    <property type="entry name" value="Winged helix-like DNA-binding domain superfamily/Winged helix DNA-binding domain"/>
    <property type="match status" value="1"/>
</dbReference>
<dbReference type="InterPro" id="IPR014757">
    <property type="entry name" value="Tscrpt_reg_IclR_C"/>
</dbReference>
<dbReference type="SUPFAM" id="SSF46785">
    <property type="entry name" value="Winged helix' DNA-binding domain"/>
    <property type="match status" value="1"/>
</dbReference>
<gene>
    <name evidence="6" type="ORF">WDS16_27320</name>
</gene>
<name>A0ABZ2PJ11_9NOCA</name>
<sequence>MSVDGASDGIEDIGGGIRSVERAATVIQAISDAGASGARLVDIVAATNLSKTTAHRIVNTLLNVGWLEQEDEGGILYLGVPFIGFGMTASDRHGLVDLAQPHLTKVAELTGDTVFLSVRVGNRALCIDQAIGTFPVRIMDPAVGDRRPLGSCAGSLALLAWSDDDDDEFGLLTRGANTTDRVPDAATLQGLIVDARNTGYVRFPGLIIPDTVGIAVPIFGANRDVVAALSVSSIEPRMSGQRQTHIVEWLLREADALSRSLLSMNPRFSKQDVRRVLGPRAG</sequence>
<accession>A0ABZ2PJ11</accession>
<evidence type="ECO:0000259" key="5">
    <source>
        <dbReference type="PROSITE" id="PS51078"/>
    </source>
</evidence>
<dbReference type="PANTHER" id="PTHR30136">
    <property type="entry name" value="HELIX-TURN-HELIX TRANSCRIPTIONAL REGULATOR, ICLR FAMILY"/>
    <property type="match status" value="1"/>
</dbReference>
<evidence type="ECO:0000313" key="7">
    <source>
        <dbReference type="Proteomes" id="UP001432000"/>
    </source>
</evidence>
<dbReference type="SUPFAM" id="SSF55781">
    <property type="entry name" value="GAF domain-like"/>
    <property type="match status" value="1"/>
</dbReference>
<dbReference type="RefSeq" id="WP_338889307.1">
    <property type="nucleotide sequence ID" value="NZ_CP147846.1"/>
</dbReference>
<evidence type="ECO:0000313" key="6">
    <source>
        <dbReference type="EMBL" id="WXG68847.1"/>
    </source>
</evidence>
<dbReference type="EMBL" id="CP147846">
    <property type="protein sequence ID" value="WXG68847.1"/>
    <property type="molecule type" value="Genomic_DNA"/>
</dbReference>
<keyword evidence="1" id="KW-0805">Transcription regulation</keyword>
<dbReference type="InterPro" id="IPR036390">
    <property type="entry name" value="WH_DNA-bd_sf"/>
</dbReference>
<dbReference type="InterPro" id="IPR029016">
    <property type="entry name" value="GAF-like_dom_sf"/>
</dbReference>
<dbReference type="Gene3D" id="3.30.450.40">
    <property type="match status" value="1"/>
</dbReference>
<evidence type="ECO:0000256" key="3">
    <source>
        <dbReference type="ARBA" id="ARBA00023163"/>
    </source>
</evidence>
<organism evidence="6 7">
    <name type="scientific">Rhodococcus sovatensis</name>
    <dbReference type="NCBI Taxonomy" id="1805840"/>
    <lineage>
        <taxon>Bacteria</taxon>
        <taxon>Bacillati</taxon>
        <taxon>Actinomycetota</taxon>
        <taxon>Actinomycetes</taxon>
        <taxon>Mycobacteriales</taxon>
        <taxon>Nocardiaceae</taxon>
        <taxon>Rhodococcus</taxon>
    </lineage>
</organism>
<dbReference type="PROSITE" id="PS51077">
    <property type="entry name" value="HTH_ICLR"/>
    <property type="match status" value="1"/>
</dbReference>
<feature type="domain" description="IclR-ED" evidence="5">
    <location>
        <begin position="81"/>
        <end position="263"/>
    </location>
</feature>
<dbReference type="InterPro" id="IPR036388">
    <property type="entry name" value="WH-like_DNA-bd_sf"/>
</dbReference>
<keyword evidence="7" id="KW-1185">Reference proteome</keyword>
<evidence type="ECO:0000259" key="4">
    <source>
        <dbReference type="PROSITE" id="PS51077"/>
    </source>
</evidence>
<feature type="domain" description="HTH iclR-type" evidence="4">
    <location>
        <begin position="17"/>
        <end position="80"/>
    </location>
</feature>
<proteinExistence type="predicted"/>